<name>H6Q600_PYROT</name>
<protein>
    <submittedName>
        <fullName evidence="1">Uncharacterized protein</fullName>
    </submittedName>
</protein>
<evidence type="ECO:0000313" key="1">
    <source>
        <dbReference type="EMBL" id="AFA38030.1"/>
    </source>
</evidence>
<evidence type="ECO:0000313" key="2">
    <source>
        <dbReference type="Proteomes" id="UP000009062"/>
    </source>
</evidence>
<dbReference type="KEGG" id="pog:Pogu_0003"/>
<reference evidence="1 2" key="1">
    <citation type="journal article" date="2012" name="Stand. Genomic Sci.">
        <title>Complete genome sequence of Pyrobaculum oguniense.</title>
        <authorList>
            <person name="Bernick D.L."/>
            <person name="Karplus K."/>
            <person name="Lui L.M."/>
            <person name="Coker J.K."/>
            <person name="Murphy J.N."/>
            <person name="Chan P.P."/>
            <person name="Cozen A.E."/>
            <person name="Lowe T.M."/>
        </authorList>
    </citation>
    <scope>NUCLEOTIDE SEQUENCE [LARGE SCALE GENOMIC DNA]</scope>
    <source>
        <strain evidence="1 2">TE7</strain>
    </source>
</reference>
<keyword evidence="2" id="KW-1185">Reference proteome</keyword>
<dbReference type="HOGENOM" id="CLU_1105244_0_0_2"/>
<gene>
    <name evidence="1" type="ordered locus">Pogu_0003</name>
</gene>
<dbReference type="AlphaFoldDB" id="H6Q600"/>
<dbReference type="Proteomes" id="UP000009062">
    <property type="component" value="Chromosome"/>
</dbReference>
<proteinExistence type="predicted"/>
<accession>H6Q600</accession>
<organism evidence="1 2">
    <name type="scientific">Pyrobaculum oguniense (strain DSM 13380 / JCM 10595 / TE7)</name>
    <dbReference type="NCBI Taxonomy" id="698757"/>
    <lineage>
        <taxon>Archaea</taxon>
        <taxon>Thermoproteota</taxon>
        <taxon>Thermoprotei</taxon>
        <taxon>Thermoproteales</taxon>
        <taxon>Thermoproteaceae</taxon>
        <taxon>Pyrobaculum</taxon>
    </lineage>
</organism>
<dbReference type="EMBL" id="CP003316">
    <property type="protein sequence ID" value="AFA38030.1"/>
    <property type="molecule type" value="Genomic_DNA"/>
</dbReference>
<sequence>MKCVKEVKLRRGWACVAEGEHIPRGALVLTKPPEKIAQYADFAKQIFFKYLQEENLAENTLVITDGKGRAYAFRMPNAKLTVVLYADDPAGEALELVKYLDGTRRGFILDERAVAKLYAEAGALGQLRRPPRAEGVPAEAPAAVAVGEASGAAEWAEGRGGSMALDAEALCEAVRGDGELLRLAGELVEIYRRSPEAARRAIRIARGLA</sequence>
<dbReference type="STRING" id="698757.Pogu_0003"/>